<evidence type="ECO:0000313" key="11">
    <source>
        <dbReference type="Proteomes" id="UP000256520"/>
    </source>
</evidence>
<dbReference type="NCBIfam" id="NF005831">
    <property type="entry name" value="PRK07734.1"/>
    <property type="match status" value="1"/>
</dbReference>
<evidence type="ECO:0000256" key="4">
    <source>
        <dbReference type="ARBA" id="ARBA00022692"/>
    </source>
</evidence>
<name>A0A3D8PKB2_9BACI</name>
<comment type="subcellular location">
    <subcellularLocation>
        <location evidence="1">Cell membrane</location>
        <topology evidence="1">Single-pass membrane protein</topology>
    </subcellularLocation>
</comment>
<dbReference type="Pfam" id="PF13677">
    <property type="entry name" value="MotB_plug"/>
    <property type="match status" value="1"/>
</dbReference>
<feature type="compositionally biased region" description="Acidic residues" evidence="8">
    <location>
        <begin position="80"/>
        <end position="96"/>
    </location>
</feature>
<dbReference type="AlphaFoldDB" id="A0A3D8PKB2"/>
<gene>
    <name evidence="10" type="ORF">CWR45_17840</name>
</gene>
<dbReference type="InterPro" id="IPR050330">
    <property type="entry name" value="Bact_OuterMem_StrucFunc"/>
</dbReference>
<accession>A0A3D8PKB2</accession>
<comment type="caution">
    <text evidence="10">The sequence shown here is derived from an EMBL/GenBank/DDBJ whole genome shotgun (WGS) entry which is preliminary data.</text>
</comment>
<evidence type="ECO:0000256" key="2">
    <source>
        <dbReference type="ARBA" id="ARBA00008914"/>
    </source>
</evidence>
<keyword evidence="10" id="KW-0282">Flagellum</keyword>
<feature type="domain" description="OmpA-like" evidence="9">
    <location>
        <begin position="139"/>
        <end position="261"/>
    </location>
</feature>
<evidence type="ECO:0000259" key="9">
    <source>
        <dbReference type="PROSITE" id="PS51123"/>
    </source>
</evidence>
<evidence type="ECO:0000256" key="8">
    <source>
        <dbReference type="SAM" id="MobiDB-lite"/>
    </source>
</evidence>
<keyword evidence="3" id="KW-1003">Cell membrane</keyword>
<dbReference type="Gene3D" id="3.30.1330.60">
    <property type="entry name" value="OmpA-like domain"/>
    <property type="match status" value="1"/>
</dbReference>
<evidence type="ECO:0000256" key="6">
    <source>
        <dbReference type="ARBA" id="ARBA00023136"/>
    </source>
</evidence>
<dbReference type="RefSeq" id="WP_115751197.1">
    <property type="nucleotide sequence ID" value="NZ_PIOD01000025.1"/>
</dbReference>
<dbReference type="Proteomes" id="UP000256520">
    <property type="component" value="Unassembled WGS sequence"/>
</dbReference>
<organism evidence="10 11">
    <name type="scientific">Oceanobacillus chungangensis</name>
    <dbReference type="NCBI Taxonomy" id="1229152"/>
    <lineage>
        <taxon>Bacteria</taxon>
        <taxon>Bacillati</taxon>
        <taxon>Bacillota</taxon>
        <taxon>Bacilli</taxon>
        <taxon>Bacillales</taxon>
        <taxon>Bacillaceae</taxon>
        <taxon>Oceanobacillus</taxon>
    </lineage>
</organism>
<dbReference type="Pfam" id="PF00691">
    <property type="entry name" value="OmpA"/>
    <property type="match status" value="1"/>
</dbReference>
<evidence type="ECO:0000313" key="10">
    <source>
        <dbReference type="EMBL" id="RDW15635.1"/>
    </source>
</evidence>
<protein>
    <submittedName>
        <fullName evidence="10">Flagellar motor protein MotB</fullName>
    </submittedName>
</protein>
<dbReference type="EMBL" id="PIOD01000025">
    <property type="protein sequence ID" value="RDW15635.1"/>
    <property type="molecule type" value="Genomic_DNA"/>
</dbReference>
<keyword evidence="11" id="KW-1185">Reference proteome</keyword>
<dbReference type="InterPro" id="IPR025713">
    <property type="entry name" value="MotB-like_N_dom"/>
</dbReference>
<dbReference type="SUPFAM" id="SSF103088">
    <property type="entry name" value="OmpA-like"/>
    <property type="match status" value="1"/>
</dbReference>
<dbReference type="PROSITE" id="PS51123">
    <property type="entry name" value="OMPA_2"/>
    <property type="match status" value="1"/>
</dbReference>
<feature type="region of interest" description="Disordered" evidence="8">
    <location>
        <begin position="62"/>
        <end position="110"/>
    </location>
</feature>
<dbReference type="GO" id="GO:0005886">
    <property type="term" value="C:plasma membrane"/>
    <property type="evidence" value="ECO:0007669"/>
    <property type="project" value="UniProtKB-SubCell"/>
</dbReference>
<keyword evidence="4" id="KW-0812">Transmembrane</keyword>
<dbReference type="PANTHER" id="PTHR30329:SF21">
    <property type="entry name" value="LIPOPROTEIN YIAD-RELATED"/>
    <property type="match status" value="1"/>
</dbReference>
<evidence type="ECO:0000256" key="5">
    <source>
        <dbReference type="ARBA" id="ARBA00022989"/>
    </source>
</evidence>
<sequence>MRRNKKKKGSHIDESWLLPYSDLLTLLVALFIVLFAMSDVNAAKYKELAGIFRNEFSSGGGSGILEQNNDPISPNPPEQQQEEENEEDESKIEEELESKTEEERKSEEELQHLKALQEEVNRYITTNSLTENLSTKLTDEGLLVTIVNEVFFDPGSAEVKEQGAGIAREVSNVLVTKPPHQIVISGHADDVPMNNEEYGSNWELSVARSVNFMRLVLENENLDPTLFSAKGFGEFKPIVPNTSAENRAKNRRVEVLILPNHEINTGE</sequence>
<dbReference type="InterPro" id="IPR006665">
    <property type="entry name" value="OmpA-like"/>
</dbReference>
<keyword evidence="6 7" id="KW-0472">Membrane</keyword>
<dbReference type="OrthoDB" id="9815217at2"/>
<reference evidence="11" key="1">
    <citation type="submission" date="2017-11" db="EMBL/GenBank/DDBJ databases">
        <authorList>
            <person name="Zhu W."/>
        </authorList>
    </citation>
    <scope>NUCLEOTIDE SEQUENCE [LARGE SCALE GENOMIC DNA]</scope>
    <source>
        <strain evidence="11">CAU 1051</strain>
    </source>
</reference>
<dbReference type="PANTHER" id="PTHR30329">
    <property type="entry name" value="STATOR ELEMENT OF FLAGELLAR MOTOR COMPLEX"/>
    <property type="match status" value="1"/>
</dbReference>
<proteinExistence type="inferred from homology"/>
<keyword evidence="10" id="KW-0966">Cell projection</keyword>
<feature type="compositionally biased region" description="Basic and acidic residues" evidence="8">
    <location>
        <begin position="97"/>
        <end position="110"/>
    </location>
</feature>
<evidence type="ECO:0000256" key="3">
    <source>
        <dbReference type="ARBA" id="ARBA00022475"/>
    </source>
</evidence>
<keyword evidence="10" id="KW-0969">Cilium</keyword>
<evidence type="ECO:0000256" key="1">
    <source>
        <dbReference type="ARBA" id="ARBA00004162"/>
    </source>
</evidence>
<evidence type="ECO:0000256" key="7">
    <source>
        <dbReference type="PROSITE-ProRule" id="PRU00473"/>
    </source>
</evidence>
<dbReference type="CDD" id="cd07185">
    <property type="entry name" value="OmpA_C-like"/>
    <property type="match status" value="1"/>
</dbReference>
<comment type="similarity">
    <text evidence="2">Belongs to the MotB family.</text>
</comment>
<dbReference type="InterPro" id="IPR036737">
    <property type="entry name" value="OmpA-like_sf"/>
</dbReference>
<keyword evidence="5" id="KW-1133">Transmembrane helix</keyword>